<feature type="non-terminal residue" evidence="2">
    <location>
        <position position="364"/>
    </location>
</feature>
<organism evidence="2 3">
    <name type="scientific">Adineta steineri</name>
    <dbReference type="NCBI Taxonomy" id="433720"/>
    <lineage>
        <taxon>Eukaryota</taxon>
        <taxon>Metazoa</taxon>
        <taxon>Spiralia</taxon>
        <taxon>Gnathifera</taxon>
        <taxon>Rotifera</taxon>
        <taxon>Eurotatoria</taxon>
        <taxon>Bdelloidea</taxon>
        <taxon>Adinetida</taxon>
        <taxon>Adinetidae</taxon>
        <taxon>Adineta</taxon>
    </lineage>
</organism>
<gene>
    <name evidence="2" type="ORF">KXQ929_LOCUS15863</name>
</gene>
<sequence>MKKVARKTGCTVKQLRPKLRSMRYHYNRNMNKALESMEELINFESAHLSEISSFKEETKLATLAMQFLKFINPDEAASVLNVILSKIKPKYIISRGRVSKKIILEDINSWTSDTSIDGNYFAEWIKCYTTPDDLKQIPPAYSRATFYINKNTSVKVYNHHLVLRAVTFNKEFEVLSATEDKCASHLCDVASCLREDHLTTESRVWNIMVRRIRFPPKPDNVEESGPREFCFNITEANDLDEQITTDAAMTSSTDDSSSQQQNLTPEQLHQLFIKASPELVAESKDNQEFFKREATIKAPKTGQIIQTPFPPPSKDRKEDLDINVEQLKQLAKQEAGPLIIERYSPTETEINYSLAAVTITFNQP</sequence>
<dbReference type="InterPro" id="IPR008704">
    <property type="entry name" value="Endonuclease_Zinc-binding_loop"/>
</dbReference>
<dbReference type="Pfam" id="PF05551">
    <property type="entry name" value="zf-His_Me_endon"/>
    <property type="match status" value="1"/>
</dbReference>
<evidence type="ECO:0000313" key="3">
    <source>
        <dbReference type="Proteomes" id="UP000663868"/>
    </source>
</evidence>
<reference evidence="2" key="1">
    <citation type="submission" date="2021-02" db="EMBL/GenBank/DDBJ databases">
        <authorList>
            <person name="Nowell W R."/>
        </authorList>
    </citation>
    <scope>NUCLEOTIDE SEQUENCE</scope>
</reference>
<dbReference type="Proteomes" id="UP000663868">
    <property type="component" value="Unassembled WGS sequence"/>
</dbReference>
<protein>
    <recommendedName>
        <fullName evidence="1">Zinc-binding loop region of homing endonuclease domain-containing protein</fullName>
    </recommendedName>
</protein>
<dbReference type="AlphaFoldDB" id="A0A819A6D7"/>
<name>A0A819A6D7_9BILA</name>
<comment type="caution">
    <text evidence="2">The sequence shown here is derived from an EMBL/GenBank/DDBJ whole genome shotgun (WGS) entry which is preliminary data.</text>
</comment>
<dbReference type="EMBL" id="CAJOBB010000936">
    <property type="protein sequence ID" value="CAF3779902.1"/>
    <property type="molecule type" value="Genomic_DNA"/>
</dbReference>
<feature type="domain" description="Zinc-binding loop region of homing endonuclease" evidence="1">
    <location>
        <begin position="127"/>
        <end position="207"/>
    </location>
</feature>
<evidence type="ECO:0000259" key="1">
    <source>
        <dbReference type="Pfam" id="PF05551"/>
    </source>
</evidence>
<accession>A0A819A6D7</accession>
<proteinExistence type="predicted"/>
<evidence type="ECO:0000313" key="2">
    <source>
        <dbReference type="EMBL" id="CAF3779902.1"/>
    </source>
</evidence>